<proteinExistence type="predicted"/>
<organism evidence="1 2">
    <name type="scientific">Thermus scotoductus</name>
    <dbReference type="NCBI Taxonomy" id="37636"/>
    <lineage>
        <taxon>Bacteria</taxon>
        <taxon>Thermotogati</taxon>
        <taxon>Deinococcota</taxon>
        <taxon>Deinococci</taxon>
        <taxon>Thermales</taxon>
        <taxon>Thermaceae</taxon>
        <taxon>Thermus</taxon>
    </lineage>
</organism>
<dbReference type="PATRIC" id="fig|37636.3.peg.1755"/>
<reference evidence="1 2" key="1">
    <citation type="submission" date="2015-09" db="EMBL/GenBank/DDBJ databases">
        <title>Draft genome sequence of Thermus scotoductus strain K1 isolated from a geothermal spring in Nagorno-Karabakh, Armenia.</title>
        <authorList>
            <person name="Saghatelyan A."/>
            <person name="Poghosyan L."/>
            <person name="Panosyan H."/>
            <person name="Birkeland N.-K."/>
        </authorList>
    </citation>
    <scope>NUCLEOTIDE SEQUENCE [LARGE SCALE GENOMIC DNA]</scope>
    <source>
        <strain evidence="1 2">K1</strain>
    </source>
</reference>
<evidence type="ECO:0000313" key="1">
    <source>
        <dbReference type="EMBL" id="KPD25936.1"/>
    </source>
</evidence>
<gene>
    <name evidence="1" type="ORF">AN926_11400</name>
</gene>
<accession>A0A0N0ZMN3</accession>
<comment type="caution">
    <text evidence="1">The sequence shown here is derived from an EMBL/GenBank/DDBJ whole genome shotgun (WGS) entry which is preliminary data.</text>
</comment>
<sequence length="241" mass="26129">MRPEYQKVRPLAFLHRVPSPLFDRLVAEVATARLPLFPYPVEAQDPFALFPCLAPLGLAGALLAEALPPPKDLASSLSLEAEALEAGLLDLVVPRVGGLMGQYTEGVALERFLSAHFPGARGLWLGPLRPSLAPFLRPLGQVSVVASSFAEGDSFLARLPERARGHVALRPEEARALSLKVDLLLYAGGRLSLDVLQPFHALVALAPVEKGVWERVQVVYPPEDLLIFRVRAVLEGLGYPL</sequence>
<name>A0A0N0ZMN3_THESC</name>
<dbReference type="AlphaFoldDB" id="A0A0N0ZMN3"/>
<evidence type="ECO:0000313" key="2">
    <source>
        <dbReference type="Proteomes" id="UP000053099"/>
    </source>
</evidence>
<protein>
    <submittedName>
        <fullName evidence="1">Uncharacterized protein</fullName>
    </submittedName>
</protein>
<dbReference type="Proteomes" id="UP000053099">
    <property type="component" value="Unassembled WGS sequence"/>
</dbReference>
<dbReference type="EMBL" id="LJJR01000043">
    <property type="protein sequence ID" value="KPD25936.1"/>
    <property type="molecule type" value="Genomic_DNA"/>
</dbReference>